<name>A0A176QFD4_9MICO</name>
<sequence length="359" mass="38626">MTGHEDLQDLALRGLRTMYDASTGRVPQTMRLVRTPEGVRLRPEGENLRYDGMVALGLSRAGDEAARSVVGEGGVMAYVRTVVERAKGSAELGEIALAAWCLGEICGEEDTVLTSRMLTQLGAPSVATVATSWALTATTSVPQGSAGLHEVRDAALARLLPAQGPGGLYPHLLPASGTLRAHVGSFADQVYPAIALARLSRARDDADALSRATRTVDVLCRLQGSAGQWWWHYDSRGAEVVERFPVYSVHQHAMGPMTLRDLREAGGPDRSAEAEAGVAWLEHHPESLEDLVSPRHSMIWRKVGRTEPPKAARAIGAAVTSLRPGTQVPGLDALLPPGVVDHECRPYELGWLLYAWGRS</sequence>
<comment type="caution">
    <text evidence="1">The sequence shown here is derived from an EMBL/GenBank/DDBJ whole genome shotgun (WGS) entry which is preliminary data.</text>
</comment>
<protein>
    <submittedName>
        <fullName evidence="1">Uncharacterized protein</fullName>
    </submittedName>
</protein>
<evidence type="ECO:0000313" key="1">
    <source>
        <dbReference type="EMBL" id="OAB88517.1"/>
    </source>
</evidence>
<accession>A0A176QFD4</accession>
<dbReference type="SUPFAM" id="SSF48239">
    <property type="entry name" value="Terpenoid cyclases/Protein prenyltransferases"/>
    <property type="match status" value="1"/>
</dbReference>
<dbReference type="STRING" id="262209.AWH69_01545"/>
<gene>
    <name evidence="1" type="ORF">AWH69_01545</name>
</gene>
<evidence type="ECO:0000313" key="2">
    <source>
        <dbReference type="Proteomes" id="UP000076976"/>
    </source>
</evidence>
<keyword evidence="2" id="KW-1185">Reference proteome</keyword>
<dbReference type="InterPro" id="IPR008930">
    <property type="entry name" value="Terpenoid_cyclase/PrenylTrfase"/>
</dbReference>
<organism evidence="1 2">
    <name type="scientific">Janibacter melonis</name>
    <dbReference type="NCBI Taxonomy" id="262209"/>
    <lineage>
        <taxon>Bacteria</taxon>
        <taxon>Bacillati</taxon>
        <taxon>Actinomycetota</taxon>
        <taxon>Actinomycetes</taxon>
        <taxon>Micrococcales</taxon>
        <taxon>Intrasporangiaceae</taxon>
        <taxon>Janibacter</taxon>
    </lineage>
</organism>
<dbReference type="RefSeq" id="WP_068270470.1">
    <property type="nucleotide sequence ID" value="NZ_LQZG01000001.1"/>
</dbReference>
<proteinExistence type="predicted"/>
<dbReference type="Proteomes" id="UP000076976">
    <property type="component" value="Unassembled WGS sequence"/>
</dbReference>
<dbReference type="AlphaFoldDB" id="A0A176QFD4"/>
<reference evidence="1 2" key="1">
    <citation type="submission" date="2016-01" db="EMBL/GenBank/DDBJ databases">
        <title>Janibacter melonis strain CD11_4 genome sequencing and assembly.</title>
        <authorList>
            <person name="Nair G.R."/>
            <person name="Kaur G."/>
            <person name="Chander A.M."/>
            <person name="Mayilraj S."/>
        </authorList>
    </citation>
    <scope>NUCLEOTIDE SEQUENCE [LARGE SCALE GENOMIC DNA]</scope>
    <source>
        <strain evidence="1 2">CD11-4</strain>
    </source>
</reference>
<dbReference type="EMBL" id="LQZG01000001">
    <property type="protein sequence ID" value="OAB88517.1"/>
    <property type="molecule type" value="Genomic_DNA"/>
</dbReference>